<protein>
    <submittedName>
        <fullName evidence="1">Uncharacterized protein</fullName>
    </submittedName>
</protein>
<gene>
    <name evidence="1" type="ORF">ILYODFUR_027816</name>
</gene>
<dbReference type="Proteomes" id="UP001482620">
    <property type="component" value="Unassembled WGS sequence"/>
</dbReference>
<dbReference type="EMBL" id="JAHRIQ010073227">
    <property type="protein sequence ID" value="MEQ2245427.1"/>
    <property type="molecule type" value="Genomic_DNA"/>
</dbReference>
<reference evidence="1 2" key="1">
    <citation type="submission" date="2021-06" db="EMBL/GenBank/DDBJ databases">
        <authorList>
            <person name="Palmer J.M."/>
        </authorList>
    </citation>
    <scope>NUCLEOTIDE SEQUENCE [LARGE SCALE GENOMIC DNA]</scope>
    <source>
        <strain evidence="2">if_2019</strain>
        <tissue evidence="1">Muscle</tissue>
    </source>
</reference>
<proteinExistence type="predicted"/>
<evidence type="ECO:0000313" key="2">
    <source>
        <dbReference type="Proteomes" id="UP001482620"/>
    </source>
</evidence>
<name>A0ABV0ULF4_9TELE</name>
<comment type="caution">
    <text evidence="1">The sequence shown here is derived from an EMBL/GenBank/DDBJ whole genome shotgun (WGS) entry which is preliminary data.</text>
</comment>
<accession>A0ABV0ULF4</accession>
<organism evidence="1 2">
    <name type="scientific">Ilyodon furcidens</name>
    <name type="common">goldbreast splitfin</name>
    <dbReference type="NCBI Taxonomy" id="33524"/>
    <lineage>
        <taxon>Eukaryota</taxon>
        <taxon>Metazoa</taxon>
        <taxon>Chordata</taxon>
        <taxon>Craniata</taxon>
        <taxon>Vertebrata</taxon>
        <taxon>Euteleostomi</taxon>
        <taxon>Actinopterygii</taxon>
        <taxon>Neopterygii</taxon>
        <taxon>Teleostei</taxon>
        <taxon>Neoteleostei</taxon>
        <taxon>Acanthomorphata</taxon>
        <taxon>Ovalentaria</taxon>
        <taxon>Atherinomorphae</taxon>
        <taxon>Cyprinodontiformes</taxon>
        <taxon>Goodeidae</taxon>
        <taxon>Ilyodon</taxon>
    </lineage>
</organism>
<keyword evidence="2" id="KW-1185">Reference proteome</keyword>
<evidence type="ECO:0000313" key="1">
    <source>
        <dbReference type="EMBL" id="MEQ2245427.1"/>
    </source>
</evidence>
<sequence length="178" mass="19841">MDRKMISVCLVHGGIGPHFFSERLYQQICGISSQPTLVEKVDTGYKTVMEANEAIMVEADSLSIIGVLRRVSTLEEKDSLMQSAADFFVNGRVHTALEQFVEGLRTLGLLEEMQKHSGLFYDLSVRRDHSCHWTGATFLKCVFLCKAATEGLEKIKTYAIGETGSILKKENAVPLLLR</sequence>